<comment type="caution">
    <text evidence="3">The sequence shown here is derived from an EMBL/GenBank/DDBJ whole genome shotgun (WGS) entry which is preliminary data.</text>
</comment>
<sequence length="135" mass="15438">MASQRHSKKEDSLKHLFNKTTAKKMVPPGTPVTEGREVAELSQSECGQASLTRTFVEQLFGSLCEDFATLKQEIAAEVKDLKREVIDLGQGVETLEHTHDAREEEVDCHRRELLTLQDKKQELQYQLEDLENRSQ</sequence>
<gene>
    <name evidence="3" type="ORF">NDU88_005904</name>
</gene>
<protein>
    <submittedName>
        <fullName evidence="3">Uncharacterized protein</fullName>
    </submittedName>
</protein>
<dbReference type="Proteomes" id="UP001066276">
    <property type="component" value="Chromosome 8"/>
</dbReference>
<reference evidence="3" key="1">
    <citation type="journal article" date="2022" name="bioRxiv">
        <title>Sequencing and chromosome-scale assembly of the giantPleurodeles waltlgenome.</title>
        <authorList>
            <person name="Brown T."/>
            <person name="Elewa A."/>
            <person name="Iarovenko S."/>
            <person name="Subramanian E."/>
            <person name="Araus A.J."/>
            <person name="Petzold A."/>
            <person name="Susuki M."/>
            <person name="Suzuki K.-i.T."/>
            <person name="Hayashi T."/>
            <person name="Toyoda A."/>
            <person name="Oliveira C."/>
            <person name="Osipova E."/>
            <person name="Leigh N.D."/>
            <person name="Simon A."/>
            <person name="Yun M.H."/>
        </authorList>
    </citation>
    <scope>NUCLEOTIDE SEQUENCE</scope>
    <source>
        <strain evidence="3">20211129_DDA</strain>
        <tissue evidence="3">Liver</tissue>
    </source>
</reference>
<keyword evidence="1" id="KW-0175">Coiled coil</keyword>
<evidence type="ECO:0000313" key="3">
    <source>
        <dbReference type="EMBL" id="KAJ1117707.1"/>
    </source>
</evidence>
<evidence type="ECO:0000313" key="4">
    <source>
        <dbReference type="Proteomes" id="UP001066276"/>
    </source>
</evidence>
<feature type="coiled-coil region" evidence="1">
    <location>
        <begin position="64"/>
        <end position="133"/>
    </location>
</feature>
<feature type="region of interest" description="Disordered" evidence="2">
    <location>
        <begin position="1"/>
        <end position="32"/>
    </location>
</feature>
<organism evidence="3 4">
    <name type="scientific">Pleurodeles waltl</name>
    <name type="common">Iberian ribbed newt</name>
    <dbReference type="NCBI Taxonomy" id="8319"/>
    <lineage>
        <taxon>Eukaryota</taxon>
        <taxon>Metazoa</taxon>
        <taxon>Chordata</taxon>
        <taxon>Craniata</taxon>
        <taxon>Vertebrata</taxon>
        <taxon>Euteleostomi</taxon>
        <taxon>Amphibia</taxon>
        <taxon>Batrachia</taxon>
        <taxon>Caudata</taxon>
        <taxon>Salamandroidea</taxon>
        <taxon>Salamandridae</taxon>
        <taxon>Pleurodelinae</taxon>
        <taxon>Pleurodeles</taxon>
    </lineage>
</organism>
<evidence type="ECO:0000256" key="2">
    <source>
        <dbReference type="SAM" id="MobiDB-lite"/>
    </source>
</evidence>
<dbReference type="EMBL" id="JANPWB010000012">
    <property type="protein sequence ID" value="KAJ1117707.1"/>
    <property type="molecule type" value="Genomic_DNA"/>
</dbReference>
<dbReference type="AlphaFoldDB" id="A0AAV7NSQ7"/>
<keyword evidence="4" id="KW-1185">Reference proteome</keyword>
<accession>A0AAV7NSQ7</accession>
<name>A0AAV7NSQ7_PLEWA</name>
<evidence type="ECO:0000256" key="1">
    <source>
        <dbReference type="SAM" id="Coils"/>
    </source>
</evidence>
<proteinExistence type="predicted"/>